<gene>
    <name evidence="4" type="ORF">TAPDE_005047</name>
</gene>
<feature type="transmembrane region" description="Helical" evidence="2">
    <location>
        <begin position="73"/>
        <end position="96"/>
    </location>
</feature>
<feature type="transmembrane region" description="Helical" evidence="2">
    <location>
        <begin position="108"/>
        <end position="130"/>
    </location>
</feature>
<reference evidence="4 5" key="1">
    <citation type="journal article" date="2013" name="MBio">
        <title>Genome sequencing of the plant pathogen Taphrina deformans, the causal agent of peach leaf curl.</title>
        <authorList>
            <person name="Cisse O.H."/>
            <person name="Almeida J.M.G.C.F."/>
            <person name="Fonseca A."/>
            <person name="Kumar A.A."/>
            <person name="Salojaervi J."/>
            <person name="Overmyer K."/>
            <person name="Hauser P.M."/>
            <person name="Pagni M."/>
        </authorList>
    </citation>
    <scope>NUCLEOTIDE SEQUENCE [LARGE SCALE GENOMIC DNA]</scope>
    <source>
        <strain evidence="5">PYCC 5710 / ATCC 11124 / CBS 356.35 / IMI 108563 / JCM 9778 / NBRC 8474</strain>
    </source>
</reference>
<feature type="signal peptide" evidence="3">
    <location>
        <begin position="1"/>
        <end position="23"/>
    </location>
</feature>
<feature type="region of interest" description="Disordered" evidence="1">
    <location>
        <begin position="174"/>
        <end position="270"/>
    </location>
</feature>
<dbReference type="Proteomes" id="UP000013776">
    <property type="component" value="Unassembled WGS sequence"/>
</dbReference>
<organism evidence="4 5">
    <name type="scientific">Taphrina deformans (strain PYCC 5710 / ATCC 11124 / CBS 356.35 / IMI 108563 / JCM 9778 / NBRC 8474)</name>
    <name type="common">Peach leaf curl fungus</name>
    <name type="synonym">Lalaria deformans</name>
    <dbReference type="NCBI Taxonomy" id="1097556"/>
    <lineage>
        <taxon>Eukaryota</taxon>
        <taxon>Fungi</taxon>
        <taxon>Dikarya</taxon>
        <taxon>Ascomycota</taxon>
        <taxon>Taphrinomycotina</taxon>
        <taxon>Taphrinomycetes</taxon>
        <taxon>Taphrinales</taxon>
        <taxon>Taphrinaceae</taxon>
        <taxon>Taphrina</taxon>
    </lineage>
</organism>
<keyword evidence="3" id="KW-0732">Signal</keyword>
<dbReference type="VEuPathDB" id="FungiDB:TAPDE_005047"/>
<evidence type="ECO:0000256" key="1">
    <source>
        <dbReference type="SAM" id="MobiDB-lite"/>
    </source>
</evidence>
<feature type="compositionally biased region" description="Polar residues" evidence="1">
    <location>
        <begin position="205"/>
        <end position="222"/>
    </location>
</feature>
<dbReference type="AlphaFoldDB" id="R4XFM4"/>
<feature type="compositionally biased region" description="Acidic residues" evidence="1">
    <location>
        <begin position="225"/>
        <end position="237"/>
    </location>
</feature>
<keyword evidence="2" id="KW-1133">Transmembrane helix</keyword>
<feature type="transmembrane region" description="Helical" evidence="2">
    <location>
        <begin position="136"/>
        <end position="156"/>
    </location>
</feature>
<sequence>MLNIKGAARHGISFMVLVAHVHAQEAVNKAASRSDFDSPVVSKADIIGTANAFGDADLVNAPKWAQWTSLGLAVWRMLVFAGTVFQYLMVPVLYMVHILHSVLRPITLLIQLLFHILVGIPLSVVTRLSATLYPAYLFLGSAAIIGLSIGLGIAIFSRTLRVLLPEHNDTDNLQAYDTSTAAGPSPNKRAQGKQKMAPVSVKRSPPSTRSIMSSQPSTQTPTIFEESELSSYDDEAFNTDSDNGGTPIRSFKGYLDFKPAGSDSTRRRNF</sequence>
<evidence type="ECO:0000313" key="5">
    <source>
        <dbReference type="Proteomes" id="UP000013776"/>
    </source>
</evidence>
<evidence type="ECO:0000313" key="4">
    <source>
        <dbReference type="EMBL" id="CCG84561.1"/>
    </source>
</evidence>
<name>R4XFM4_TAPDE</name>
<feature type="chain" id="PRO_5004373330" description="TRP C-terminal domain-containing protein" evidence="3">
    <location>
        <begin position="24"/>
        <end position="270"/>
    </location>
</feature>
<proteinExistence type="predicted"/>
<accession>R4XFM4</accession>
<protein>
    <recommendedName>
        <fullName evidence="6">TRP C-terminal domain-containing protein</fullName>
    </recommendedName>
</protein>
<comment type="caution">
    <text evidence="4">The sequence shown here is derived from an EMBL/GenBank/DDBJ whole genome shotgun (WGS) entry which is preliminary data.</text>
</comment>
<evidence type="ECO:0000256" key="3">
    <source>
        <dbReference type="SAM" id="SignalP"/>
    </source>
</evidence>
<keyword evidence="2" id="KW-0812">Transmembrane</keyword>
<dbReference type="EMBL" id="CAHR02000261">
    <property type="protein sequence ID" value="CCG84561.1"/>
    <property type="molecule type" value="Genomic_DNA"/>
</dbReference>
<evidence type="ECO:0008006" key="6">
    <source>
        <dbReference type="Google" id="ProtNLM"/>
    </source>
</evidence>
<keyword evidence="2" id="KW-0472">Membrane</keyword>
<keyword evidence="5" id="KW-1185">Reference proteome</keyword>
<evidence type="ECO:0000256" key="2">
    <source>
        <dbReference type="SAM" id="Phobius"/>
    </source>
</evidence>